<feature type="coiled-coil region" evidence="4">
    <location>
        <begin position="253"/>
        <end position="280"/>
    </location>
</feature>
<protein>
    <recommendedName>
        <fullName evidence="7">DUF3447 domain-containing protein</fullName>
    </recommendedName>
</protein>
<dbReference type="SMART" id="SM00248">
    <property type="entry name" value="ANK"/>
    <property type="match status" value="15"/>
</dbReference>
<dbReference type="InterPro" id="IPR036770">
    <property type="entry name" value="Ankyrin_rpt-contain_sf"/>
</dbReference>
<dbReference type="PANTHER" id="PTHR24198:SF165">
    <property type="entry name" value="ANKYRIN REPEAT-CONTAINING PROTEIN-RELATED"/>
    <property type="match status" value="1"/>
</dbReference>
<evidence type="ECO:0008006" key="7">
    <source>
        <dbReference type="Google" id="ProtNLM"/>
    </source>
</evidence>
<evidence type="ECO:0000256" key="4">
    <source>
        <dbReference type="SAM" id="Coils"/>
    </source>
</evidence>
<keyword evidence="6" id="KW-1185">Reference proteome</keyword>
<keyword evidence="2 3" id="KW-0040">ANK repeat</keyword>
<dbReference type="Pfam" id="PF12796">
    <property type="entry name" value="Ank_2"/>
    <property type="match status" value="3"/>
</dbReference>
<dbReference type="InterPro" id="IPR002110">
    <property type="entry name" value="Ankyrin_rpt"/>
</dbReference>
<dbReference type="SUPFAM" id="SSF48403">
    <property type="entry name" value="Ankyrin repeat"/>
    <property type="match status" value="3"/>
</dbReference>
<dbReference type="EMBL" id="MLAK01000217">
    <property type="protein sequence ID" value="OHT15568.1"/>
    <property type="molecule type" value="Genomic_DNA"/>
</dbReference>
<accession>A0A1J4KXF7</accession>
<dbReference type="PROSITE" id="PS50297">
    <property type="entry name" value="ANK_REP_REGION"/>
    <property type="match status" value="2"/>
</dbReference>
<sequence length="1557" mass="177343">MHNTLSTLQIIDSIRSPGQIDNKNADHFLLSSQLQITNTRYLLEALASYPKDFVIINQGKRYEFANFAIRDISTVINKLDADIREYTIDIDDPCDSMAKFTSLFNGETATVDIKAEKPFFKKFGSLLLINLPPVLSSSHEQMGYTNPYSFTSSKTLKMAFLPYTIQSLSQKITKNFVIRTKNNQYSCNFLTVTLAGKISQALKENPELTEYEYDIEDENKEFQFFQDFFRFEPCQITSHNLDFIERVANELDIKCAIKRIEEYKKKIEDGQKVLDLEQDQIQFVINLQELLFDLSEDNFESTKVELFESIWFNDSERIKEFSSNLAIVADYRPRLHFLLIKLIAAINDQNSDFLPFFTQYILNQSAHSFGRFIYLMYKENLIKIEQILEQIWENVHFEVTEEKYITNSTLFLWFFPEVEEKYPFFIDNFVIRAEKNVLFNVMSRLPNYRENNWMNYKIARDELNNNDPFAKAILEDNVDSLQKLVSGIQFDFSHKIPMSIFENYEPICLIDYAALHSSILCFKYLMLNHADITNNTLVNAIKGGDNEIIHVTNQKIPGNWESPIQPANNWGPNHLMIPGNFHPFNENIATSIPGFNVLKEAVRYHRYGVFDWLISTSTDQTRLIQILQNCMFVVISTNNIVSLMSIIDSGVNLTSKNPGLNNALRQNSIDAASRGYSDLLKIILKLTDKSIFHPPQQTNHQTHSMYFTGDPYRYQYSDQKSKTILEAASEFGSIRIINMMIEARTDKPVTFNEIVSSLSAAAANGHLDVIQLWINSNVKAISQLDGKAYTKFLQKAAYFGHIHILNAFIDNEECDWLEILQSAAQHGQLEIVKMIMNQKLHNQKNNQLNDAFCLAAKNGFIDICVYLADKNIDLTYEEVGSVLNDAANKGYIEVLRLLFKMLPKEIYEKQTNKNLISAIENSQVAVAKLFITLSDIKEDTLIRASRKGLLELVQILCEKNPEYLNSLTMKEGSALCAAASSGSLETVEFLLNQPGINLNLYNSRHETAIIMAAKHKHFEIMKRIIQEYNPSLLKKNIWQINAAFVMFYRENPKSNGLSQKPQRFGLYHAFVQQQNRPQEFDCNPEFNYSILDYFLNFKGINPNYMHNGMTPLHAAVMQNNMECVSVLINRPEIDVNILDISGRTPLMIAITVGNVKLVKLLIDCERVDINFMNSKNESAISLSGLSDTSDRIASEITNSLRFEADLPNTNIAVINSFIYNRESIFNHLMTLNFDINRKVPSNNKPGILENILSAVCNYDGAYDHALPLVLGHPRFDPNRNDITSCLFALAKRNNLNTFNMLLAIVNDDVNIRNSSGATLLTEATKCCAINIVQGILSNVNFDPVLSDVKTAFIYALSADNLLINLLADQPGIDLNEPVFHHTSFFTKKMANDFFSDDLIDSVGMSTLTTNGMTPLTIASRRADLLSSIIRRDGVDINKKCDNGSAPLLESIVLQNGTLDEFLRLPAIDVNIQNRYGQTALMLAIENRFNYGVNSILAKDGVDITIQDYEGYTAFDYLIRLYGTPIDSKPPETAKEFSKIYNVMNSQDVINGMAMSPY</sequence>
<dbReference type="Gene3D" id="1.25.40.20">
    <property type="entry name" value="Ankyrin repeat-containing domain"/>
    <property type="match status" value="5"/>
</dbReference>
<comment type="caution">
    <text evidence="5">The sequence shown here is derived from an EMBL/GenBank/DDBJ whole genome shotgun (WGS) entry which is preliminary data.</text>
</comment>
<dbReference type="VEuPathDB" id="TrichDB:TRFO_02917"/>
<proteinExistence type="predicted"/>
<dbReference type="RefSeq" id="XP_068368704.1">
    <property type="nucleotide sequence ID" value="XM_068490989.1"/>
</dbReference>
<dbReference type="Proteomes" id="UP000179807">
    <property type="component" value="Unassembled WGS sequence"/>
</dbReference>
<evidence type="ECO:0000313" key="5">
    <source>
        <dbReference type="EMBL" id="OHT15568.1"/>
    </source>
</evidence>
<dbReference type="OrthoDB" id="194358at2759"/>
<feature type="repeat" description="ANK" evidence="3">
    <location>
        <begin position="1141"/>
        <end position="1163"/>
    </location>
</feature>
<gene>
    <name evidence="5" type="ORF">TRFO_02917</name>
</gene>
<name>A0A1J4KXF7_9EUKA</name>
<dbReference type="PROSITE" id="PS50088">
    <property type="entry name" value="ANK_REPEAT"/>
    <property type="match status" value="2"/>
</dbReference>
<dbReference type="PANTHER" id="PTHR24198">
    <property type="entry name" value="ANKYRIN REPEAT AND PROTEIN KINASE DOMAIN-CONTAINING PROTEIN"/>
    <property type="match status" value="1"/>
</dbReference>
<evidence type="ECO:0000256" key="2">
    <source>
        <dbReference type="ARBA" id="ARBA00023043"/>
    </source>
</evidence>
<organism evidence="5 6">
    <name type="scientific">Tritrichomonas foetus</name>
    <dbReference type="NCBI Taxonomy" id="1144522"/>
    <lineage>
        <taxon>Eukaryota</taxon>
        <taxon>Metamonada</taxon>
        <taxon>Parabasalia</taxon>
        <taxon>Tritrichomonadida</taxon>
        <taxon>Tritrichomonadidae</taxon>
        <taxon>Tritrichomonas</taxon>
    </lineage>
</organism>
<reference evidence="5" key="1">
    <citation type="submission" date="2016-10" db="EMBL/GenBank/DDBJ databases">
        <authorList>
            <person name="Benchimol M."/>
            <person name="Almeida L.G."/>
            <person name="Vasconcelos A.T."/>
            <person name="Perreira-Neves A."/>
            <person name="Rosa I.A."/>
            <person name="Tasca T."/>
            <person name="Bogo M.R."/>
            <person name="de Souza W."/>
        </authorList>
    </citation>
    <scope>NUCLEOTIDE SEQUENCE [LARGE SCALE GENOMIC DNA]</scope>
    <source>
        <strain evidence="5">K</strain>
    </source>
</reference>
<keyword evidence="4" id="KW-0175">Coiled coil</keyword>
<evidence type="ECO:0000256" key="1">
    <source>
        <dbReference type="ARBA" id="ARBA00022737"/>
    </source>
</evidence>
<feature type="repeat" description="ANK" evidence="3">
    <location>
        <begin position="1107"/>
        <end position="1130"/>
    </location>
</feature>
<evidence type="ECO:0000313" key="6">
    <source>
        <dbReference type="Proteomes" id="UP000179807"/>
    </source>
</evidence>
<evidence type="ECO:0000256" key="3">
    <source>
        <dbReference type="PROSITE-ProRule" id="PRU00023"/>
    </source>
</evidence>
<keyword evidence="1" id="KW-0677">Repeat</keyword>
<dbReference type="GeneID" id="94825693"/>